<evidence type="ECO:0000256" key="1">
    <source>
        <dbReference type="SAM" id="MobiDB-lite"/>
    </source>
</evidence>
<feature type="region of interest" description="Disordered" evidence="1">
    <location>
        <begin position="365"/>
        <end position="397"/>
    </location>
</feature>
<evidence type="ECO:0000259" key="3">
    <source>
        <dbReference type="Pfam" id="PF13976"/>
    </source>
</evidence>
<dbReference type="Proteomes" id="UP001151760">
    <property type="component" value="Unassembled WGS sequence"/>
</dbReference>
<sequence>LRAASSVRRPSNRDSPFKNSVLSNTKKSSEKVEVSVRTNKKIDVASKNVVLNKKIVTNVDVKNALKAKDVLCVSCAKNILIQCHDKCLVNYKLNVHSKVRRALFTTPRIAKSKFVDTTPVVSKTRFSIKTTQSKSLDITPVVSKTKIDAVTHLSANNKVSSAFNSISVILRESSLGKYMKNKIRTSQGDDLITGARESNLYTISISDMAAFSPVCLMSKATSTKSLLWHRGLSYLNSGTINDLTKHDLVDGLPKFKYSKDHLCSACEQGKSKKSSHPSKLVPSTHSKLEFLHMDLCGLIRVETINGKSNLEPVPNQFINDNSSAGSSSIPSKVDLDHLFRPMYEEYFEKRSPKVSINSVAQPVHANEESPLSSSTIVEEQEAPPIVSTSEEQTSSNSLDNVDEFNQEDSANFDGNTILIPYDAPNFKEAESSTISLDLSNMHDTFEPKNIKEVMSDHSWIESMQDELHQFERLDIWELVPRLDGKNIIAEEGIDFEESFAPVARLKAVRMFVAYVAHKNFTMFQMDVKTSFLSTDKTKIIRKPSKNGQTRTQERKSVQELEAKFSIVASTSVPWIYLGQFWHTLKEDGSKYRLTFVLDIKELTMTLDDFRTIFQLPQATDNNHERFVAAPKFSKMVPFFLNDLGFTLDLRSPSKFKTTRLVQPWQTLCKMFSRCLTTRATSHDQLPLLIMQILYCFVNNVHVDYAELLSEGLHYSLEHPSTLIPYPRFTKLIVAHYMTAYHEISRRVSDKYHNFENDDIIKSIFNSGKNKAGVGMKIPSWMITDEMKLTENYRMYAEAFGVDVPMTQSQPIESTLETHRIPNPSVNEGESSAQRKV</sequence>
<feature type="non-terminal residue" evidence="4">
    <location>
        <position position="1"/>
    </location>
</feature>
<dbReference type="Pfam" id="PF13976">
    <property type="entry name" value="gag_pre-integrs"/>
    <property type="match status" value="1"/>
</dbReference>
<reference evidence="4" key="2">
    <citation type="submission" date="2022-01" db="EMBL/GenBank/DDBJ databases">
        <authorList>
            <person name="Yamashiro T."/>
            <person name="Shiraishi A."/>
            <person name="Satake H."/>
            <person name="Nakayama K."/>
        </authorList>
    </citation>
    <scope>NUCLEOTIDE SEQUENCE</scope>
</reference>
<evidence type="ECO:0000259" key="2">
    <source>
        <dbReference type="Pfam" id="PF07727"/>
    </source>
</evidence>
<name>A0ABQ4Y4R6_9ASTR</name>
<dbReference type="EMBL" id="BQNB010010059">
    <property type="protein sequence ID" value="GJS72157.1"/>
    <property type="molecule type" value="Genomic_DNA"/>
</dbReference>
<keyword evidence="5" id="KW-1185">Reference proteome</keyword>
<evidence type="ECO:0000313" key="5">
    <source>
        <dbReference type="Proteomes" id="UP001151760"/>
    </source>
</evidence>
<dbReference type="Pfam" id="PF07727">
    <property type="entry name" value="RVT_2"/>
    <property type="match status" value="1"/>
</dbReference>
<reference evidence="4" key="1">
    <citation type="journal article" date="2022" name="Int. J. Mol. Sci.">
        <title>Draft Genome of Tanacetum Coccineum: Genomic Comparison of Closely Related Tanacetum-Family Plants.</title>
        <authorList>
            <person name="Yamashiro T."/>
            <person name="Shiraishi A."/>
            <person name="Nakayama K."/>
            <person name="Satake H."/>
        </authorList>
    </citation>
    <scope>NUCLEOTIDE SEQUENCE</scope>
</reference>
<feature type="compositionally biased region" description="Polar residues" evidence="1">
    <location>
        <begin position="386"/>
        <end position="397"/>
    </location>
</feature>
<evidence type="ECO:0000313" key="4">
    <source>
        <dbReference type="EMBL" id="GJS72157.1"/>
    </source>
</evidence>
<protein>
    <submittedName>
        <fullName evidence="4">Integrase, catalytic region, zinc finger, CCHC-type containing protein</fullName>
    </submittedName>
</protein>
<comment type="caution">
    <text evidence="4">The sequence shown here is derived from an EMBL/GenBank/DDBJ whole genome shotgun (WGS) entry which is preliminary data.</text>
</comment>
<feature type="domain" description="Reverse transcriptase Ty1/copia-type" evidence="2">
    <location>
        <begin position="490"/>
        <end position="551"/>
    </location>
</feature>
<feature type="region of interest" description="Disordered" evidence="1">
    <location>
        <begin position="1"/>
        <end position="24"/>
    </location>
</feature>
<feature type="domain" description="GAG-pre-integrase" evidence="3">
    <location>
        <begin position="199"/>
        <end position="271"/>
    </location>
</feature>
<gene>
    <name evidence="4" type="ORF">Tco_0704998</name>
</gene>
<proteinExistence type="predicted"/>
<accession>A0ABQ4Y4R6</accession>
<dbReference type="InterPro" id="IPR025724">
    <property type="entry name" value="GAG-pre-integrase_dom"/>
</dbReference>
<dbReference type="InterPro" id="IPR013103">
    <property type="entry name" value="RVT_2"/>
</dbReference>
<organism evidence="4 5">
    <name type="scientific">Tanacetum coccineum</name>
    <dbReference type="NCBI Taxonomy" id="301880"/>
    <lineage>
        <taxon>Eukaryota</taxon>
        <taxon>Viridiplantae</taxon>
        <taxon>Streptophyta</taxon>
        <taxon>Embryophyta</taxon>
        <taxon>Tracheophyta</taxon>
        <taxon>Spermatophyta</taxon>
        <taxon>Magnoliopsida</taxon>
        <taxon>eudicotyledons</taxon>
        <taxon>Gunneridae</taxon>
        <taxon>Pentapetalae</taxon>
        <taxon>asterids</taxon>
        <taxon>campanulids</taxon>
        <taxon>Asterales</taxon>
        <taxon>Asteraceae</taxon>
        <taxon>Asteroideae</taxon>
        <taxon>Anthemideae</taxon>
        <taxon>Anthemidinae</taxon>
        <taxon>Tanacetum</taxon>
    </lineage>
</organism>